<proteinExistence type="predicted"/>
<dbReference type="AlphaFoldDB" id="A0A1I8FL94"/>
<keyword evidence="2" id="KW-1133">Transmembrane helix</keyword>
<evidence type="ECO:0000256" key="2">
    <source>
        <dbReference type="SAM" id="Phobius"/>
    </source>
</evidence>
<evidence type="ECO:0000313" key="4">
    <source>
        <dbReference type="WBParaSite" id="maker-unitig_39622-snap-gene-0.2-mRNA-1"/>
    </source>
</evidence>
<feature type="region of interest" description="Disordered" evidence="1">
    <location>
        <begin position="97"/>
        <end position="123"/>
    </location>
</feature>
<name>A0A1I8FL94_9PLAT</name>
<dbReference type="Proteomes" id="UP000095280">
    <property type="component" value="Unplaced"/>
</dbReference>
<keyword evidence="2" id="KW-0812">Transmembrane</keyword>
<dbReference type="WBParaSite" id="maker-unitig_39622-snap-gene-0.2-mRNA-1">
    <property type="protein sequence ID" value="maker-unitig_39622-snap-gene-0.2-mRNA-1"/>
    <property type="gene ID" value="maker-unitig_39622-snap-gene-0.2"/>
</dbReference>
<evidence type="ECO:0000313" key="3">
    <source>
        <dbReference type="Proteomes" id="UP000095280"/>
    </source>
</evidence>
<reference evidence="4" key="1">
    <citation type="submission" date="2016-11" db="UniProtKB">
        <authorList>
            <consortium name="WormBaseParasite"/>
        </authorList>
    </citation>
    <scope>IDENTIFICATION</scope>
</reference>
<sequence>FLVDVLDARDRRGDHRSRRRSRRCERLPAKVRLSVRWQQQPSIRPNIRVSSSVATLLAVDADDPKAGSHGNGKVRYSILSPPEETLPFHLDRGHRTPRAGAAAATQSPVWPAAQSADSSSGRRYAGFRIDGNSDGDGVDRRGGGGCGVGQFNYVCHRRSVEIVADKKPKAPGAAGSGGGGSSDSLLIAAGLASVTCAFVLILGLGVGAIVCRRRCLVALTGQSHLQHHQHHQTELSAASASSAPAAPWQRFRKWSQADLCRGSTPKRCSPTAAVDFRDDAAAAEALRLLTLAEAAATVPDCSRLLRDSGSLLRTAGHQRGPNRIDLSDAQIWSGRTSRPAAAAADPQLTYITLMACEQHGNSQQAAAAAAAEPVAEEKKLRIWSGPG</sequence>
<keyword evidence="3" id="KW-1185">Reference proteome</keyword>
<feature type="transmembrane region" description="Helical" evidence="2">
    <location>
        <begin position="185"/>
        <end position="210"/>
    </location>
</feature>
<evidence type="ECO:0000256" key="1">
    <source>
        <dbReference type="SAM" id="MobiDB-lite"/>
    </source>
</evidence>
<organism evidence="3 4">
    <name type="scientific">Macrostomum lignano</name>
    <dbReference type="NCBI Taxonomy" id="282301"/>
    <lineage>
        <taxon>Eukaryota</taxon>
        <taxon>Metazoa</taxon>
        <taxon>Spiralia</taxon>
        <taxon>Lophotrochozoa</taxon>
        <taxon>Platyhelminthes</taxon>
        <taxon>Rhabditophora</taxon>
        <taxon>Macrostomorpha</taxon>
        <taxon>Macrostomida</taxon>
        <taxon>Macrostomidae</taxon>
        <taxon>Macrostomum</taxon>
    </lineage>
</organism>
<keyword evidence="2" id="KW-0472">Membrane</keyword>
<accession>A0A1I8FL94</accession>
<protein>
    <submittedName>
        <fullName evidence="4">Cadherin domain-containing protein</fullName>
    </submittedName>
</protein>